<dbReference type="InterPro" id="IPR001096">
    <property type="entry name" value="Peptidase_C13"/>
</dbReference>
<sequence>MKSVRFVFKALAFIFLCLPYVTADHWAVIVVGSRGYWIYRHQSDACHAYHVVRDHGIPERNIILMMYDDVAHDPNNPLPGTLYNRPTITSSTVQIIEPKNVYDGCHVEYTGDTVTPENFIHVLLGNKTATNGKRVLETTKLDRVFINFVDHGANGYIVFPRTRKLTAHQLHCTLLQMYTNNRYKELVLYMEACHAGSMFTNPFKNHNIFVTTAAN</sequence>
<dbReference type="GO" id="GO:0005773">
    <property type="term" value="C:vacuole"/>
    <property type="evidence" value="ECO:0007669"/>
    <property type="project" value="GOC"/>
</dbReference>
<evidence type="ECO:0000256" key="2">
    <source>
        <dbReference type="SAM" id="SignalP"/>
    </source>
</evidence>
<feature type="chain" id="PRO_5003259946" evidence="2">
    <location>
        <begin position="24"/>
        <end position="215"/>
    </location>
</feature>
<dbReference type="PANTHER" id="PTHR12000">
    <property type="entry name" value="HEMOGLOBINASE FAMILY MEMBER"/>
    <property type="match status" value="1"/>
</dbReference>
<accession>F0WVL2</accession>
<dbReference type="EMBL" id="FR824343">
    <property type="protein sequence ID" value="CCA25454.1"/>
    <property type="molecule type" value="Genomic_DNA"/>
</dbReference>
<dbReference type="PRINTS" id="PR00776">
    <property type="entry name" value="HEMOGLOBNASE"/>
</dbReference>
<proteinExistence type="inferred from homology"/>
<feature type="signal peptide" evidence="2">
    <location>
        <begin position="1"/>
        <end position="23"/>
    </location>
</feature>
<gene>
    <name evidence="3" type="primary">AlNc14C298G10347</name>
    <name evidence="3" type="ORF">ALNC14_115980</name>
</gene>
<dbReference type="GO" id="GO:0004197">
    <property type="term" value="F:cysteine-type endopeptidase activity"/>
    <property type="evidence" value="ECO:0007669"/>
    <property type="project" value="TreeGrafter"/>
</dbReference>
<dbReference type="GO" id="GO:0051603">
    <property type="term" value="P:proteolysis involved in protein catabolic process"/>
    <property type="evidence" value="ECO:0007669"/>
    <property type="project" value="TreeGrafter"/>
</dbReference>
<dbReference type="GO" id="GO:0006624">
    <property type="term" value="P:vacuolar protein processing"/>
    <property type="evidence" value="ECO:0007669"/>
    <property type="project" value="TreeGrafter"/>
</dbReference>
<dbReference type="AlphaFoldDB" id="F0WVL2"/>
<comment type="similarity">
    <text evidence="1">Belongs to the peptidase C13 family.</text>
</comment>
<reference evidence="3" key="2">
    <citation type="submission" date="2011-02" db="EMBL/GenBank/DDBJ databases">
        <authorList>
            <person name="MacLean D."/>
        </authorList>
    </citation>
    <scope>NUCLEOTIDE SEQUENCE</scope>
</reference>
<dbReference type="HOGENOM" id="CLU_076992_1_0_1"/>
<dbReference type="Gene3D" id="3.40.50.1460">
    <property type="match status" value="1"/>
</dbReference>
<evidence type="ECO:0000256" key="1">
    <source>
        <dbReference type="ARBA" id="ARBA00009941"/>
    </source>
</evidence>
<dbReference type="PANTHER" id="PTHR12000:SF42">
    <property type="entry name" value="LEGUMAIN"/>
    <property type="match status" value="1"/>
</dbReference>
<organism evidence="3">
    <name type="scientific">Albugo laibachii Nc14</name>
    <dbReference type="NCBI Taxonomy" id="890382"/>
    <lineage>
        <taxon>Eukaryota</taxon>
        <taxon>Sar</taxon>
        <taxon>Stramenopiles</taxon>
        <taxon>Oomycota</taxon>
        <taxon>Peronosporomycetes</taxon>
        <taxon>Albuginales</taxon>
        <taxon>Albuginaceae</taxon>
        <taxon>Albugo</taxon>
    </lineage>
</organism>
<reference evidence="3" key="1">
    <citation type="journal article" date="2011" name="PLoS Biol.">
        <title>Gene gain and loss during evolution of obligate parasitism in the white rust pathogen of Arabidopsis thaliana.</title>
        <authorList>
            <person name="Kemen E."/>
            <person name="Gardiner A."/>
            <person name="Schultz-Larsen T."/>
            <person name="Kemen A.C."/>
            <person name="Balmuth A.L."/>
            <person name="Robert-Seilaniantz A."/>
            <person name="Bailey K."/>
            <person name="Holub E."/>
            <person name="Studholme D.J."/>
            <person name="Maclean D."/>
            <person name="Jones J.D."/>
        </authorList>
    </citation>
    <scope>NUCLEOTIDE SEQUENCE</scope>
</reference>
<evidence type="ECO:0000313" key="3">
    <source>
        <dbReference type="EMBL" id="CCA25454.1"/>
    </source>
</evidence>
<protein>
    <submittedName>
        <fullName evidence="3">Vacuolarprocessing enzyme putative</fullName>
    </submittedName>
</protein>
<keyword evidence="2" id="KW-0732">Signal</keyword>
<name>F0WVL2_9STRA</name>
<dbReference type="Pfam" id="PF01650">
    <property type="entry name" value="Peptidase_C13"/>
    <property type="match status" value="1"/>
</dbReference>